<dbReference type="GO" id="GO:0005096">
    <property type="term" value="F:GTPase activator activity"/>
    <property type="evidence" value="ECO:0007669"/>
    <property type="project" value="TreeGrafter"/>
</dbReference>
<proteinExistence type="inferred from homology"/>
<dbReference type="GO" id="GO:0045159">
    <property type="term" value="F:myosin II binding"/>
    <property type="evidence" value="ECO:0007669"/>
    <property type="project" value="TreeGrafter"/>
</dbReference>
<protein>
    <submittedName>
        <fullName evidence="11">Syntaxin-binding protein 5-like</fullName>
    </submittedName>
</protein>
<dbReference type="PANTHER" id="PTHR10241">
    <property type="entry name" value="LETHAL 2 GIANT LARVAE PROTEIN"/>
    <property type="match status" value="1"/>
</dbReference>
<evidence type="ECO:0000259" key="10">
    <source>
        <dbReference type="PROSITE" id="PS50892"/>
    </source>
</evidence>
<dbReference type="GO" id="GO:0005737">
    <property type="term" value="C:cytoplasm"/>
    <property type="evidence" value="ECO:0007669"/>
    <property type="project" value="UniProtKB-SubCell"/>
</dbReference>
<dbReference type="FunFam" id="2.130.10.10:FF:001396">
    <property type="entry name" value="Syntaxin-binding protein 5"/>
    <property type="match status" value="1"/>
</dbReference>
<keyword evidence="6" id="KW-0677">Repeat</keyword>
<feature type="repeat" description="WD" evidence="7">
    <location>
        <begin position="87"/>
        <end position="118"/>
    </location>
</feature>
<dbReference type="Gene3D" id="1.20.5.110">
    <property type="match status" value="1"/>
</dbReference>
<comment type="similarity">
    <text evidence="2">Belongs to the WD repeat L(2)GL family.</text>
</comment>
<sequence length="1473" mass="160346">MLAAKRLIQKAVQHHQRKVQHGDLTTEDLDPRISVHYGVPSTASVLAFDPIQRLLAIGTLDGRIKVIGGDGIEGLLISPKQLPYKHIEFLQNKAYIVSISNDNDIQVWDLASRSIADSLQWASNITAFSVISGSHFMYVGDEHGLMSVIKFEAEDGKLFQLQYHISAGSISEAAGFPLPNDQPIIGVLPQPCSSGNRQDASNIKAFHFTFLLLILKQERVLLAYQNGLIILWDISEGQILFVGGGKDLQLKDGVVDSSSEVDANLPDATLEHHLEEKEISALCWASSNGSILAVGYIDGDILFWNTSCAASSKSQQASSSNNIVKLQLSSAERRLPVIVLQWSKNQKSHNDCDGQLFIYGGDEIGSEEVLTVYDFINKCWGDGGNQKADLFVLTNPGQLHFYDDASLSALISQRERRPSISAMEFPAVVPSSNPSMTVAKLSKIPTGGTHQRLYNEVETVNLVWDLASRSIADSLQWASNITAFSVISGSHFMYVGDEHGLMSVIKFEAEDGKLFQLQYHISAGSISEAAGFPLPNDQPIIGVLPQPCSSGNRQDASNIKAFHFTFLLLILKQERVLLAYQNGLIILWDISEGQILFVGGGKDLQLKDGVVDSSSEVDANLPDATLEHHLEEKEISALCWASSNGSILAVGYIDGDILFWNTSCAASSKSQQASSSNNIVKLQLSSAERRLPVIVLQWSKNQKSHNDCDGQLFIYGGDEIGSEEVLTVVSLEWSTGTLRCVGRAELTLSGSFADMILLTNAGAMGGNQKADLFVLTNPGQLHFYDDASLSALISQRERRPSISAMEFPAVVPSSNPSMTVAKLSKIPTGGDSSKALLEVASVMKLASTVTAVSAAKWPLTGGLPSELSITKNDGVGRIYLAGYSDGSIRIWDATYPVLSLICLLEGEVQGVKVAGSSAPVTKLDFCSISLRLAVGNGCGLVRLYDLKGCSDGTHFHFVTETKNEVYILPRGKGPQCRAVFCLLNSPIQALQFANCGAKLAVGFESGRVAVLNTSSSLVLFWIDGVSCSSFPIISITWKELTYTHSLVKIPKHSETKVPASSAEEVIFVLTKDAKINLFEGGTGKIISTQPWHLKKPSVAISMYIFCTPAVSISVSESSNEMQLESHEDSATKNEPMPNSTTVSRNSHEGEQQPSSETACSEERLLDSILLLCCEDSLHLYSTKSVIQGNNKSIRKVKHAKPCCWTATLKKDEKVCGLVLLFQTGVIEIRSLPDLELVKESSLMSILRWNFKANMDKTMSSSDNGQITLASGCELAFISLLAGENDFRIPETLPCLHDEVLAAAADAALSFSLNLKNKQGTEPGILGGIIKGFKGRKVPHTEDFIPNPKVKFSHLEGIFLKSPFSDSSPAVTDNQEAEELNIEKGTERERLFQGGTDDTKPRLRTPEEIIATYRKAGDASSVAAHARDKLAQRQEKLEKISRRTEELQSGAEDFASLANELVKTLEARKKWWHI</sequence>
<dbReference type="InterPro" id="IPR019775">
    <property type="entry name" value="WD40_repeat_CS"/>
</dbReference>
<name>A0AAW0L102_QUESU</name>
<dbReference type="EMBL" id="PKMF04000172">
    <property type="protein sequence ID" value="KAK7845297.1"/>
    <property type="molecule type" value="Genomic_DNA"/>
</dbReference>
<evidence type="ECO:0000256" key="5">
    <source>
        <dbReference type="ARBA" id="ARBA00022574"/>
    </source>
</evidence>
<dbReference type="CDD" id="cd15873">
    <property type="entry name" value="R-SNARE_STXBP5_6"/>
    <property type="match status" value="1"/>
</dbReference>
<evidence type="ECO:0000256" key="7">
    <source>
        <dbReference type="PROSITE-ProRule" id="PRU00221"/>
    </source>
</evidence>
<evidence type="ECO:0000256" key="8">
    <source>
        <dbReference type="PROSITE-ProRule" id="PRU00290"/>
    </source>
</evidence>
<evidence type="ECO:0000256" key="2">
    <source>
        <dbReference type="ARBA" id="ARBA00008070"/>
    </source>
</evidence>
<dbReference type="InterPro" id="IPR001680">
    <property type="entry name" value="WD40_rpt"/>
</dbReference>
<accession>A0AAW0L102</accession>
<comment type="subcellular location">
    <subcellularLocation>
        <location evidence="1">Cytoplasm</location>
    </subcellularLocation>
</comment>
<dbReference type="GO" id="GO:0006887">
    <property type="term" value="P:exocytosis"/>
    <property type="evidence" value="ECO:0007669"/>
    <property type="project" value="UniProtKB-KW"/>
</dbReference>
<evidence type="ECO:0000256" key="6">
    <source>
        <dbReference type="ARBA" id="ARBA00022737"/>
    </source>
</evidence>
<evidence type="ECO:0000313" key="12">
    <source>
        <dbReference type="Proteomes" id="UP000237347"/>
    </source>
</evidence>
<dbReference type="Gene3D" id="2.130.10.10">
    <property type="entry name" value="YVTN repeat-like/Quinoprotein amine dehydrogenase"/>
    <property type="match status" value="4"/>
</dbReference>
<keyword evidence="12" id="KW-1185">Reference proteome</keyword>
<dbReference type="InterPro" id="IPR042855">
    <property type="entry name" value="V_SNARE_CC"/>
</dbReference>
<comment type="caution">
    <text evidence="11">The sequence shown here is derived from an EMBL/GenBank/DDBJ whole genome shotgun (WGS) entry which is preliminary data.</text>
</comment>
<keyword evidence="5 7" id="KW-0853">WD repeat</keyword>
<dbReference type="InterPro" id="IPR036322">
    <property type="entry name" value="WD40_repeat_dom_sf"/>
</dbReference>
<evidence type="ECO:0000256" key="3">
    <source>
        <dbReference type="ARBA" id="ARBA00022483"/>
    </source>
</evidence>
<reference evidence="11 12" key="1">
    <citation type="journal article" date="2018" name="Sci. Data">
        <title>The draft genome sequence of cork oak.</title>
        <authorList>
            <person name="Ramos A.M."/>
            <person name="Usie A."/>
            <person name="Barbosa P."/>
            <person name="Barros P.M."/>
            <person name="Capote T."/>
            <person name="Chaves I."/>
            <person name="Simoes F."/>
            <person name="Abreu I."/>
            <person name="Carrasquinho I."/>
            <person name="Faro C."/>
            <person name="Guimaraes J.B."/>
            <person name="Mendonca D."/>
            <person name="Nobrega F."/>
            <person name="Rodrigues L."/>
            <person name="Saibo N.J.M."/>
            <person name="Varela M.C."/>
            <person name="Egas C."/>
            <person name="Matos J."/>
            <person name="Miguel C.M."/>
            <person name="Oliveira M.M."/>
            <person name="Ricardo C.P."/>
            <person name="Goncalves S."/>
        </authorList>
    </citation>
    <scope>NUCLEOTIDE SEQUENCE [LARGE SCALE GENOMIC DNA]</scope>
    <source>
        <strain evidence="12">cv. HL8</strain>
    </source>
</reference>
<feature type="region of interest" description="Disordered" evidence="9">
    <location>
        <begin position="1117"/>
        <end position="1158"/>
    </location>
</feature>
<evidence type="ECO:0000256" key="9">
    <source>
        <dbReference type="SAM" id="MobiDB-lite"/>
    </source>
</evidence>
<evidence type="ECO:0000256" key="4">
    <source>
        <dbReference type="ARBA" id="ARBA00022490"/>
    </source>
</evidence>
<organism evidence="11 12">
    <name type="scientific">Quercus suber</name>
    <name type="common">Cork oak</name>
    <dbReference type="NCBI Taxonomy" id="58331"/>
    <lineage>
        <taxon>Eukaryota</taxon>
        <taxon>Viridiplantae</taxon>
        <taxon>Streptophyta</taxon>
        <taxon>Embryophyta</taxon>
        <taxon>Tracheophyta</taxon>
        <taxon>Spermatophyta</taxon>
        <taxon>Magnoliopsida</taxon>
        <taxon>eudicotyledons</taxon>
        <taxon>Gunneridae</taxon>
        <taxon>Pentapetalae</taxon>
        <taxon>rosids</taxon>
        <taxon>fabids</taxon>
        <taxon>Fagales</taxon>
        <taxon>Fagaceae</taxon>
        <taxon>Quercus</taxon>
    </lineage>
</organism>
<dbReference type="GO" id="GO:0006893">
    <property type="term" value="P:Golgi to plasma membrane transport"/>
    <property type="evidence" value="ECO:0007669"/>
    <property type="project" value="TreeGrafter"/>
</dbReference>
<dbReference type="SUPFAM" id="SSF50978">
    <property type="entry name" value="WD40 repeat-like"/>
    <property type="match status" value="2"/>
</dbReference>
<dbReference type="PROSITE" id="PS50892">
    <property type="entry name" value="V_SNARE"/>
    <property type="match status" value="1"/>
</dbReference>
<keyword evidence="8" id="KW-0175">Coiled coil</keyword>
<dbReference type="PANTHER" id="PTHR10241:SF25">
    <property type="entry name" value="TOMOSYN, ISOFORM C"/>
    <property type="match status" value="1"/>
</dbReference>
<keyword evidence="4" id="KW-0963">Cytoplasm</keyword>
<evidence type="ECO:0000256" key="1">
    <source>
        <dbReference type="ARBA" id="ARBA00004496"/>
    </source>
</evidence>
<feature type="domain" description="V-SNARE coiled-coil homology" evidence="10">
    <location>
        <begin position="1407"/>
        <end position="1472"/>
    </location>
</feature>
<dbReference type="PROSITE" id="PS50082">
    <property type="entry name" value="WD_REPEATS_2"/>
    <property type="match status" value="1"/>
</dbReference>
<dbReference type="SMART" id="SM00320">
    <property type="entry name" value="WD40"/>
    <property type="match status" value="7"/>
</dbReference>
<dbReference type="SUPFAM" id="SSF58038">
    <property type="entry name" value="SNARE fusion complex"/>
    <property type="match status" value="1"/>
</dbReference>
<dbReference type="GO" id="GO:0019905">
    <property type="term" value="F:syntaxin binding"/>
    <property type="evidence" value="ECO:0007669"/>
    <property type="project" value="TreeGrafter"/>
</dbReference>
<evidence type="ECO:0000313" key="11">
    <source>
        <dbReference type="EMBL" id="KAK7845297.1"/>
    </source>
</evidence>
<dbReference type="Proteomes" id="UP000237347">
    <property type="component" value="Unassembled WGS sequence"/>
</dbReference>
<dbReference type="InterPro" id="IPR015943">
    <property type="entry name" value="WD40/YVTN_repeat-like_dom_sf"/>
</dbReference>
<dbReference type="GO" id="GO:0005886">
    <property type="term" value="C:plasma membrane"/>
    <property type="evidence" value="ECO:0007669"/>
    <property type="project" value="TreeGrafter"/>
</dbReference>
<keyword evidence="3" id="KW-0268">Exocytosis</keyword>
<gene>
    <name evidence="11" type="primary">STXBP5L</name>
    <name evidence="11" type="ORF">CFP56_009726</name>
</gene>
<dbReference type="PROSITE" id="PS00678">
    <property type="entry name" value="WD_REPEATS_1"/>
    <property type="match status" value="1"/>
</dbReference>
<dbReference type="Pfam" id="PF00400">
    <property type="entry name" value="WD40"/>
    <property type="match status" value="2"/>
</dbReference>